<evidence type="ECO:0000256" key="2">
    <source>
        <dbReference type="ARBA" id="ARBA00022618"/>
    </source>
</evidence>
<evidence type="ECO:0000256" key="1">
    <source>
        <dbReference type="ARBA" id="ARBA00022490"/>
    </source>
</evidence>
<evidence type="ECO:0000313" key="5">
    <source>
        <dbReference type="EMBL" id="PJK30072.1"/>
    </source>
</evidence>
<reference evidence="5 6" key="1">
    <citation type="submission" date="2017-11" db="EMBL/GenBank/DDBJ databases">
        <title>Draft genome sequence of Rhizobiales bacterium SY3-13.</title>
        <authorList>
            <person name="Sun C."/>
        </authorList>
    </citation>
    <scope>NUCLEOTIDE SEQUENCE [LARGE SCALE GENOMIC DNA]</scope>
    <source>
        <strain evidence="5 6">SY3-13</strain>
    </source>
</reference>
<dbReference type="PANTHER" id="PTHR34298">
    <property type="entry name" value="SEGREGATION AND CONDENSATION PROTEIN B"/>
    <property type="match status" value="1"/>
</dbReference>
<dbReference type="Pfam" id="PF04079">
    <property type="entry name" value="SMC_ScpB"/>
    <property type="match status" value="1"/>
</dbReference>
<name>A0A2M9G2X5_9PROT</name>
<dbReference type="InterPro" id="IPR005234">
    <property type="entry name" value="ScpB_csome_segregation"/>
</dbReference>
<evidence type="ECO:0000256" key="4">
    <source>
        <dbReference type="ARBA" id="ARBA00023306"/>
    </source>
</evidence>
<protein>
    <submittedName>
        <fullName evidence="5">SMC-Scp complex subunit ScpB</fullName>
    </submittedName>
</protein>
<sequence length="192" mass="20814">MSVDRDHVRVVEALLFAAAEPLDLATIQRRLPEGVDPTVVLAALAEDYRGRGVEPVQVNGKWLFRTAPDLADALAEHRVTPKKLSRAAVETLAIIAYHQPVTRAEIEELRGVAVSKGTMDVLMETGWVRPRGRRQTPGRPLTYGTSDEFLIHFGLASLNDLPGIDELKATGLLSAEPRDPGLFDDGGDDGAA</sequence>
<gene>
    <name evidence="5" type="primary">scpB</name>
    <name evidence="5" type="ORF">CVT23_09950</name>
</gene>
<keyword evidence="2" id="KW-0132">Cell division</keyword>
<evidence type="ECO:0000313" key="6">
    <source>
        <dbReference type="Proteomes" id="UP000229498"/>
    </source>
</evidence>
<proteinExistence type="predicted"/>
<dbReference type="GO" id="GO:0051304">
    <property type="term" value="P:chromosome separation"/>
    <property type="evidence" value="ECO:0007669"/>
    <property type="project" value="InterPro"/>
</dbReference>
<keyword evidence="4" id="KW-0131">Cell cycle</keyword>
<comment type="caution">
    <text evidence="5">The sequence shown here is derived from an EMBL/GenBank/DDBJ whole genome shotgun (WGS) entry which is preliminary data.</text>
</comment>
<dbReference type="AlphaFoldDB" id="A0A2M9G2X5"/>
<dbReference type="EMBL" id="PHIG01000031">
    <property type="protein sequence ID" value="PJK30072.1"/>
    <property type="molecule type" value="Genomic_DNA"/>
</dbReference>
<organism evidence="5 6">
    <name type="scientific">Minwuia thermotolerans</name>
    <dbReference type="NCBI Taxonomy" id="2056226"/>
    <lineage>
        <taxon>Bacteria</taxon>
        <taxon>Pseudomonadati</taxon>
        <taxon>Pseudomonadota</taxon>
        <taxon>Alphaproteobacteria</taxon>
        <taxon>Minwuiales</taxon>
        <taxon>Minwuiaceae</taxon>
        <taxon>Minwuia</taxon>
    </lineage>
</organism>
<dbReference type="Gene3D" id="1.10.10.10">
    <property type="entry name" value="Winged helix-like DNA-binding domain superfamily/Winged helix DNA-binding domain"/>
    <property type="match status" value="2"/>
</dbReference>
<evidence type="ECO:0000256" key="3">
    <source>
        <dbReference type="ARBA" id="ARBA00022829"/>
    </source>
</evidence>
<dbReference type="GO" id="GO:0051301">
    <property type="term" value="P:cell division"/>
    <property type="evidence" value="ECO:0007669"/>
    <property type="project" value="UniProtKB-KW"/>
</dbReference>
<keyword evidence="3" id="KW-0159">Chromosome partition</keyword>
<dbReference type="Proteomes" id="UP000229498">
    <property type="component" value="Unassembled WGS sequence"/>
</dbReference>
<dbReference type="PANTHER" id="PTHR34298:SF2">
    <property type="entry name" value="SEGREGATION AND CONDENSATION PROTEIN B"/>
    <property type="match status" value="1"/>
</dbReference>
<dbReference type="RefSeq" id="WP_109793345.1">
    <property type="nucleotide sequence ID" value="NZ_PHIG01000031.1"/>
</dbReference>
<dbReference type="InterPro" id="IPR036390">
    <property type="entry name" value="WH_DNA-bd_sf"/>
</dbReference>
<keyword evidence="6" id="KW-1185">Reference proteome</keyword>
<dbReference type="OrthoDB" id="9806226at2"/>
<dbReference type="NCBIfam" id="TIGR00281">
    <property type="entry name" value="SMC-Scp complex subunit ScpB"/>
    <property type="match status" value="1"/>
</dbReference>
<keyword evidence="1" id="KW-0963">Cytoplasm</keyword>
<dbReference type="SUPFAM" id="SSF46785">
    <property type="entry name" value="Winged helix' DNA-binding domain"/>
    <property type="match status" value="2"/>
</dbReference>
<accession>A0A2M9G2X5</accession>
<dbReference type="InterPro" id="IPR036388">
    <property type="entry name" value="WH-like_DNA-bd_sf"/>
</dbReference>
<dbReference type="PIRSF" id="PIRSF019345">
    <property type="entry name" value="ScpB"/>
    <property type="match status" value="1"/>
</dbReference>